<accession>A0AC61RAC3</accession>
<keyword evidence="2" id="KW-1185">Reference proteome</keyword>
<dbReference type="EMBL" id="SRYG01000001">
    <property type="protein sequence ID" value="TGY67199.1"/>
    <property type="molecule type" value="Genomic_DNA"/>
</dbReference>
<evidence type="ECO:0000313" key="1">
    <source>
        <dbReference type="EMBL" id="TGY67199.1"/>
    </source>
</evidence>
<name>A0AC61RAC3_9FIRM</name>
<protein>
    <submittedName>
        <fullName evidence="1">Patatin family protein</fullName>
    </submittedName>
</protein>
<sequence length="307" mass="34592">MAVNNEKVFSGLVYLPKGRADDTVIEGCIVLEGGAFRGVYGEGVLDALMEAGINMQTTIGTSAGALNGMNYVSGQIGRSARINLEYRHDSRYVGRQALIHNGGVVGFDFALQQDLEDNPFDMERFMDPRRRFIAVVTNIATGKAEYMEKGKVDNILKAIQASASMPIFSRAVEIDGQYYLDGGCADKIAFQWALDQGFKKIVVVKTQPDDYRKPPMSEKEKKAFNTVFRNHPQFCDVFAKSNDLYNEQCDEIARQHRRKNLFAIAPSEYIPVSRLEKDMEKLGRLYYLGYHDGRKIIPALKQYLEID</sequence>
<gene>
    <name evidence="1" type="ORF">E5336_00005</name>
</gene>
<evidence type="ECO:0000313" key="2">
    <source>
        <dbReference type="Proteomes" id="UP000308836"/>
    </source>
</evidence>
<dbReference type="Proteomes" id="UP000308836">
    <property type="component" value="Unassembled WGS sequence"/>
</dbReference>
<reference evidence="1" key="1">
    <citation type="submission" date="2019-04" db="EMBL/GenBank/DDBJ databases">
        <title>Microbes associate with the intestines of laboratory mice.</title>
        <authorList>
            <person name="Navarre W."/>
            <person name="Wong E."/>
            <person name="Huang K."/>
            <person name="Tropini C."/>
            <person name="Ng K."/>
            <person name="Yu B."/>
        </authorList>
    </citation>
    <scope>NUCLEOTIDE SEQUENCE</scope>
    <source>
        <strain evidence="1">NM09_H32</strain>
    </source>
</reference>
<proteinExistence type="predicted"/>
<comment type="caution">
    <text evidence="1">The sequence shown here is derived from an EMBL/GenBank/DDBJ whole genome shotgun (WGS) entry which is preliminary data.</text>
</comment>
<organism evidence="1 2">
    <name type="scientific">Dubosiella muris</name>
    <dbReference type="NCBI Taxonomy" id="3038133"/>
    <lineage>
        <taxon>Bacteria</taxon>
        <taxon>Bacillati</taxon>
        <taxon>Bacillota</taxon>
        <taxon>Erysipelotrichia</taxon>
        <taxon>Erysipelotrichales</taxon>
        <taxon>Erysipelotrichaceae</taxon>
        <taxon>Dubosiella</taxon>
    </lineage>
</organism>